<dbReference type="KEGG" id="mlil:QLS71_009670"/>
<protein>
    <submittedName>
        <fullName evidence="2">Glycerophosphodiester phosphodiesterase family protein</fullName>
    </submittedName>
</protein>
<accession>A0AAU7ECI3</accession>
<evidence type="ECO:0000313" key="2">
    <source>
        <dbReference type="EMBL" id="XBL12606.1"/>
    </source>
</evidence>
<name>A0AAU7ECI3_9FLAO</name>
<dbReference type="Proteomes" id="UP001224325">
    <property type="component" value="Chromosome"/>
</dbReference>
<sequence length="241" mass="27334">MLNLHRYFDKNYKVDKNILNIGHRGAKGHLAENTLESIKKALDLGVDGIEIDVHRCATGQLVVFHDFTLDRMTNGTGEVSKHTLNQLKQVEVKGRCQIPTLSEVLSFLNNKCLLNIELKGHDTAQEASRLIDFFVEKKGWDYANIVVSSFQKVLLQKVYEINKKIPLGVLTDTNLDEAVAFAKTINAVSIHPDYTMLTEEIVENLKENFKVYTYTVNNLKPIKRIKSYGVDGIISDFPNRL</sequence>
<gene>
    <name evidence="2" type="ORF">QLS71_009670</name>
</gene>
<reference evidence="2" key="1">
    <citation type="submission" date="2024-04" db="EMBL/GenBank/DDBJ databases">
        <title>Mariniflexile litorale, isolated from the shallow sediments of the Sea of Japan.</title>
        <authorList>
            <person name="Romanenko L."/>
            <person name="Isaeva M."/>
        </authorList>
    </citation>
    <scope>NUCLEOTIDE SEQUENCE [LARGE SCALE GENOMIC DNA]</scope>
    <source>
        <strain evidence="2">KMM 9835</strain>
    </source>
</reference>
<dbReference type="GO" id="GO:0008081">
    <property type="term" value="F:phosphoric diester hydrolase activity"/>
    <property type="evidence" value="ECO:0007669"/>
    <property type="project" value="InterPro"/>
</dbReference>
<dbReference type="PROSITE" id="PS51704">
    <property type="entry name" value="GP_PDE"/>
    <property type="match status" value="1"/>
</dbReference>
<feature type="domain" description="GP-PDE" evidence="1">
    <location>
        <begin position="18"/>
        <end position="241"/>
    </location>
</feature>
<dbReference type="PANTHER" id="PTHR46211">
    <property type="entry name" value="GLYCEROPHOSPHORYL DIESTER PHOSPHODIESTERASE"/>
    <property type="match status" value="1"/>
</dbReference>
<dbReference type="PANTHER" id="PTHR46211:SF1">
    <property type="entry name" value="GLYCEROPHOSPHODIESTER PHOSPHODIESTERASE, CYTOPLASMIC"/>
    <property type="match status" value="1"/>
</dbReference>
<keyword evidence="3" id="KW-1185">Reference proteome</keyword>
<dbReference type="RefSeq" id="WP_308990964.1">
    <property type="nucleotide sequence ID" value="NZ_CP155618.1"/>
</dbReference>
<dbReference type="SUPFAM" id="SSF51695">
    <property type="entry name" value="PLC-like phosphodiesterases"/>
    <property type="match status" value="1"/>
</dbReference>
<dbReference type="Gene3D" id="3.20.20.190">
    <property type="entry name" value="Phosphatidylinositol (PI) phosphodiesterase"/>
    <property type="match status" value="1"/>
</dbReference>
<dbReference type="Pfam" id="PF03009">
    <property type="entry name" value="GDPD"/>
    <property type="match status" value="1"/>
</dbReference>
<dbReference type="AlphaFoldDB" id="A0AAU7ECI3"/>
<evidence type="ECO:0000259" key="1">
    <source>
        <dbReference type="PROSITE" id="PS51704"/>
    </source>
</evidence>
<dbReference type="GO" id="GO:0006629">
    <property type="term" value="P:lipid metabolic process"/>
    <property type="evidence" value="ECO:0007669"/>
    <property type="project" value="InterPro"/>
</dbReference>
<dbReference type="InterPro" id="IPR030395">
    <property type="entry name" value="GP_PDE_dom"/>
</dbReference>
<organism evidence="2 3">
    <name type="scientific">Mariniflexile litorale</name>
    <dbReference type="NCBI Taxonomy" id="3045158"/>
    <lineage>
        <taxon>Bacteria</taxon>
        <taxon>Pseudomonadati</taxon>
        <taxon>Bacteroidota</taxon>
        <taxon>Flavobacteriia</taxon>
        <taxon>Flavobacteriales</taxon>
        <taxon>Flavobacteriaceae</taxon>
        <taxon>Mariniflexile</taxon>
    </lineage>
</organism>
<evidence type="ECO:0000313" key="3">
    <source>
        <dbReference type="Proteomes" id="UP001224325"/>
    </source>
</evidence>
<proteinExistence type="predicted"/>
<dbReference type="EMBL" id="CP155618">
    <property type="protein sequence ID" value="XBL12606.1"/>
    <property type="molecule type" value="Genomic_DNA"/>
</dbReference>
<dbReference type="InterPro" id="IPR017946">
    <property type="entry name" value="PLC-like_Pdiesterase_TIM-brl"/>
</dbReference>